<feature type="transmembrane region" description="Helical" evidence="8">
    <location>
        <begin position="142"/>
        <end position="163"/>
    </location>
</feature>
<dbReference type="KEGG" id="lpd:AYR62_13260"/>
<dbReference type="AlphaFoldDB" id="A0A1B2IWK7"/>
<dbReference type="GO" id="GO:0005886">
    <property type="term" value="C:plasma membrane"/>
    <property type="evidence" value="ECO:0007669"/>
    <property type="project" value="UniProtKB-SubCell"/>
</dbReference>
<keyword evidence="11" id="KW-1185">Reference proteome</keyword>
<evidence type="ECO:0000256" key="3">
    <source>
        <dbReference type="ARBA" id="ARBA00022448"/>
    </source>
</evidence>
<keyword evidence="6 8" id="KW-1133">Transmembrane helix</keyword>
<dbReference type="Pfam" id="PF07690">
    <property type="entry name" value="MFS_1"/>
    <property type="match status" value="1"/>
</dbReference>
<evidence type="ECO:0000256" key="4">
    <source>
        <dbReference type="ARBA" id="ARBA00022475"/>
    </source>
</evidence>
<dbReference type="PROSITE" id="PS50850">
    <property type="entry name" value="MFS"/>
    <property type="match status" value="1"/>
</dbReference>
<keyword evidence="3" id="KW-0813">Transport</keyword>
<feature type="transmembrane region" description="Helical" evidence="8">
    <location>
        <begin position="200"/>
        <end position="219"/>
    </location>
</feature>
<evidence type="ECO:0000256" key="8">
    <source>
        <dbReference type="SAM" id="Phobius"/>
    </source>
</evidence>
<dbReference type="Gene3D" id="1.20.1720.10">
    <property type="entry name" value="Multidrug resistance protein D"/>
    <property type="match status" value="1"/>
</dbReference>
<keyword evidence="4" id="KW-1003">Cell membrane</keyword>
<feature type="domain" description="Major facilitator superfamily (MFS) profile" evidence="9">
    <location>
        <begin position="15"/>
        <end position="463"/>
    </location>
</feature>
<feature type="transmembrane region" description="Helical" evidence="8">
    <location>
        <begin position="268"/>
        <end position="293"/>
    </location>
</feature>
<reference evidence="10 11" key="1">
    <citation type="submission" date="2016-03" db="EMBL/GenBank/DDBJ databases">
        <title>Pediococcus and Lactobacillus from brewery environment - whole genome sequencing and assembly.</title>
        <authorList>
            <person name="Behr J."/>
            <person name="Geissler A.J."/>
            <person name="Vogel R.F."/>
        </authorList>
    </citation>
    <scope>NUCLEOTIDE SEQUENCE [LARGE SCALE GENOMIC DNA]</scope>
    <source>
        <strain evidence="10 11">TMW 1.1995</strain>
    </source>
</reference>
<feature type="transmembrane region" description="Helical" evidence="8">
    <location>
        <begin position="169"/>
        <end position="188"/>
    </location>
</feature>
<dbReference type="STRING" id="240427.AYR62_13260"/>
<evidence type="ECO:0000256" key="7">
    <source>
        <dbReference type="ARBA" id="ARBA00023136"/>
    </source>
</evidence>
<keyword evidence="7 8" id="KW-0472">Membrane</keyword>
<dbReference type="Proteomes" id="UP000093267">
    <property type="component" value="Chromosome"/>
</dbReference>
<sequence length="469" mass="50348">MVKDINGKPYSRKLLVAVLLIGIFCAVLNQTLLFTAQPTLMHVFHIGASTVQWLSTIYPLVVGVLMPITAWMADNINTKTLMLTAYGIFFIGTLCCTIAGSFSFLLVGRIIQAIGGGMIQGITMTVLFNIYNSEERGTITSLMGLAFGLAPAIGPTLSGWLIQISSWRLVFGVLLPFELITFLLGMVALKRVIPSRPSKLDWVSVIVSTIGFTALLYGLSLAGSVGWFASTVISFGVVGIIFVVWFCHRQTKIANPMLNLTPFKTFQYTLSLGIYAIAQMVMTGVQFLLPMYLQDIHLLTPMQSGMTLIIGALAMGLMSPISGYLINHGYGRAGIISGAGLLTVSVAVFTTISTTTSVILIALIYAVLNIGIALVSMPAQTVAINALPNSLISHGNAAMSMVRQIATSLGLSVIVSVEQTVIKAQNGHTLVDQLTGYHAAFLLSAILGAIVFVIAFRIKKPHREPITEN</sequence>
<feature type="transmembrane region" description="Helical" evidence="8">
    <location>
        <begin position="358"/>
        <end position="376"/>
    </location>
</feature>
<dbReference type="PANTHER" id="PTHR42718:SF9">
    <property type="entry name" value="MAJOR FACILITATOR SUPERFAMILY MULTIDRUG TRANSPORTER MFSC"/>
    <property type="match status" value="1"/>
</dbReference>
<evidence type="ECO:0000256" key="2">
    <source>
        <dbReference type="ARBA" id="ARBA00008537"/>
    </source>
</evidence>
<feature type="transmembrane region" description="Helical" evidence="8">
    <location>
        <begin position="225"/>
        <end position="247"/>
    </location>
</feature>
<name>A0A1B2IWK7_9LACO</name>
<evidence type="ECO:0000256" key="6">
    <source>
        <dbReference type="ARBA" id="ARBA00022989"/>
    </source>
</evidence>
<dbReference type="Gene3D" id="1.20.1250.20">
    <property type="entry name" value="MFS general substrate transporter like domains"/>
    <property type="match status" value="1"/>
</dbReference>
<organism evidence="10 11">
    <name type="scientific">Secundilactobacillus paracollinoides</name>
    <dbReference type="NCBI Taxonomy" id="240427"/>
    <lineage>
        <taxon>Bacteria</taxon>
        <taxon>Bacillati</taxon>
        <taxon>Bacillota</taxon>
        <taxon>Bacilli</taxon>
        <taxon>Lactobacillales</taxon>
        <taxon>Lactobacillaceae</taxon>
        <taxon>Secundilactobacillus</taxon>
    </lineage>
</organism>
<dbReference type="RefSeq" id="WP_056987503.1">
    <property type="nucleotide sequence ID" value="NZ_CP014915.1"/>
</dbReference>
<gene>
    <name evidence="10" type="ORF">AYR63_04495</name>
</gene>
<dbReference type="PANTHER" id="PTHR42718">
    <property type="entry name" value="MAJOR FACILITATOR SUPERFAMILY MULTIDRUG TRANSPORTER MFSC"/>
    <property type="match status" value="1"/>
</dbReference>
<feature type="transmembrane region" description="Helical" evidence="8">
    <location>
        <begin position="305"/>
        <end position="326"/>
    </location>
</feature>
<evidence type="ECO:0000313" key="11">
    <source>
        <dbReference type="Proteomes" id="UP000093267"/>
    </source>
</evidence>
<dbReference type="SUPFAM" id="SSF103473">
    <property type="entry name" value="MFS general substrate transporter"/>
    <property type="match status" value="1"/>
</dbReference>
<evidence type="ECO:0000259" key="9">
    <source>
        <dbReference type="PROSITE" id="PS50850"/>
    </source>
</evidence>
<accession>A0A1B2IWK7</accession>
<comment type="subcellular location">
    <subcellularLocation>
        <location evidence="1">Cell membrane</location>
        <topology evidence="1">Multi-pass membrane protein</topology>
    </subcellularLocation>
</comment>
<protein>
    <recommendedName>
        <fullName evidence="9">Major facilitator superfamily (MFS) profile domain-containing protein</fullName>
    </recommendedName>
</protein>
<feature type="transmembrane region" description="Helical" evidence="8">
    <location>
        <begin position="333"/>
        <end position="352"/>
    </location>
</feature>
<evidence type="ECO:0000256" key="5">
    <source>
        <dbReference type="ARBA" id="ARBA00022692"/>
    </source>
</evidence>
<feature type="transmembrane region" description="Helical" evidence="8">
    <location>
        <begin position="85"/>
        <end position="104"/>
    </location>
</feature>
<feature type="transmembrane region" description="Helical" evidence="8">
    <location>
        <begin position="397"/>
        <end position="417"/>
    </location>
</feature>
<dbReference type="InterPro" id="IPR036259">
    <property type="entry name" value="MFS_trans_sf"/>
</dbReference>
<proteinExistence type="inferred from homology"/>
<dbReference type="NCBIfam" id="TIGR00711">
    <property type="entry name" value="efflux_EmrB"/>
    <property type="match status" value="1"/>
</dbReference>
<dbReference type="EMBL" id="CP014924">
    <property type="protein sequence ID" value="ANZ66464.1"/>
    <property type="molecule type" value="Genomic_DNA"/>
</dbReference>
<feature type="transmembrane region" description="Helical" evidence="8">
    <location>
        <begin position="53"/>
        <end position="73"/>
    </location>
</feature>
<evidence type="ECO:0000256" key="1">
    <source>
        <dbReference type="ARBA" id="ARBA00004651"/>
    </source>
</evidence>
<dbReference type="InterPro" id="IPR020846">
    <property type="entry name" value="MFS_dom"/>
</dbReference>
<comment type="similarity">
    <text evidence="2">Belongs to the major facilitator superfamily. EmrB family.</text>
</comment>
<dbReference type="InterPro" id="IPR004638">
    <property type="entry name" value="EmrB-like"/>
</dbReference>
<dbReference type="InterPro" id="IPR011701">
    <property type="entry name" value="MFS"/>
</dbReference>
<evidence type="ECO:0000313" key="10">
    <source>
        <dbReference type="EMBL" id="ANZ66464.1"/>
    </source>
</evidence>
<dbReference type="GO" id="GO:0022857">
    <property type="term" value="F:transmembrane transporter activity"/>
    <property type="evidence" value="ECO:0007669"/>
    <property type="project" value="InterPro"/>
</dbReference>
<feature type="transmembrane region" description="Helical" evidence="8">
    <location>
        <begin position="437"/>
        <end position="456"/>
    </location>
</feature>
<feature type="transmembrane region" description="Helical" evidence="8">
    <location>
        <begin position="110"/>
        <end position="130"/>
    </location>
</feature>
<keyword evidence="5 8" id="KW-0812">Transmembrane</keyword>